<evidence type="ECO:0000313" key="3">
    <source>
        <dbReference type="WBParaSite" id="TCONS_00015264.p1"/>
    </source>
</evidence>
<evidence type="ECO:0000313" key="2">
    <source>
        <dbReference type="Proteomes" id="UP000035681"/>
    </source>
</evidence>
<keyword evidence="2" id="KW-1185">Reference proteome</keyword>
<accession>A0AAF5DNK7</accession>
<protein>
    <submittedName>
        <fullName evidence="3">Uncharacterized protein</fullName>
    </submittedName>
</protein>
<evidence type="ECO:0000256" key="1">
    <source>
        <dbReference type="SAM" id="Phobius"/>
    </source>
</evidence>
<dbReference type="WBParaSite" id="TCONS_00015264.p1">
    <property type="protein sequence ID" value="TCONS_00015264.p1"/>
    <property type="gene ID" value="XLOC_009403"/>
</dbReference>
<proteinExistence type="predicted"/>
<feature type="transmembrane region" description="Helical" evidence="1">
    <location>
        <begin position="29"/>
        <end position="45"/>
    </location>
</feature>
<dbReference type="Proteomes" id="UP000035681">
    <property type="component" value="Unplaced"/>
</dbReference>
<organism evidence="2 3">
    <name type="scientific">Strongyloides stercoralis</name>
    <name type="common">Threadworm</name>
    <dbReference type="NCBI Taxonomy" id="6248"/>
    <lineage>
        <taxon>Eukaryota</taxon>
        <taxon>Metazoa</taxon>
        <taxon>Ecdysozoa</taxon>
        <taxon>Nematoda</taxon>
        <taxon>Chromadorea</taxon>
        <taxon>Rhabditida</taxon>
        <taxon>Tylenchina</taxon>
        <taxon>Panagrolaimomorpha</taxon>
        <taxon>Strongyloidoidea</taxon>
        <taxon>Strongyloididae</taxon>
        <taxon>Strongyloides</taxon>
    </lineage>
</organism>
<keyword evidence="1" id="KW-0812">Transmembrane</keyword>
<feature type="transmembrane region" description="Helical" evidence="1">
    <location>
        <begin position="227"/>
        <end position="248"/>
    </location>
</feature>
<keyword evidence="1" id="KW-1133">Transmembrane helix</keyword>
<name>A0AAF5DNK7_STRER</name>
<reference evidence="3" key="1">
    <citation type="submission" date="2024-02" db="UniProtKB">
        <authorList>
            <consortium name="WormBaseParasite"/>
        </authorList>
    </citation>
    <scope>IDENTIFICATION</scope>
</reference>
<sequence length="256" mass="30440">MFKQNLNCKLKNDIISNENTCEYYNLIEFYNYFFTYFLFFNMYEYNNNQNRYKKSINLLHNANFFGKSIKNDNYDIIMPMYIDNQLKNYNGIILNKCTTLQNSQIDKESNDEDDNSSENYTSSLETIETFIDDSDTMDINEISTNSNINNCNMITFDNLQNPIYKISKNESDSVCKSIQMILIFLYQKIECYIAKVKNNTLNTKKNSTDKIKELLKKLFDSNVLQDFVLSIIIMIILHLIILMLYVLILNNFYKWM</sequence>
<keyword evidence="1" id="KW-0472">Membrane</keyword>
<dbReference type="AlphaFoldDB" id="A0AAF5DNK7"/>